<dbReference type="FunFam" id="1.10.600.10:FF:000021">
    <property type="entry name" value="Farnesyl pyrophosphate synthase"/>
    <property type="match status" value="1"/>
</dbReference>
<dbReference type="EMBL" id="GDHC01000359">
    <property type="protein sequence ID" value="JAQ18270.1"/>
    <property type="molecule type" value="Transcribed_RNA"/>
</dbReference>
<dbReference type="GO" id="GO:0004337">
    <property type="term" value="F:(2E,6E)-farnesyl diphosphate synthase activity"/>
    <property type="evidence" value="ECO:0007669"/>
    <property type="project" value="TreeGrafter"/>
</dbReference>
<reference evidence="11" key="3">
    <citation type="journal article" date="2016" name="Gigascience">
        <title>De novo construction of an expanded transcriptome assembly for the western tarnished plant bug, Lygus hesperus.</title>
        <authorList>
            <person name="Tassone E.E."/>
            <person name="Geib S.M."/>
            <person name="Hall B."/>
            <person name="Fabrick J.A."/>
            <person name="Brent C.S."/>
            <person name="Hull J.J."/>
        </authorList>
    </citation>
    <scope>NUCLEOTIDE SEQUENCE</scope>
</reference>
<dbReference type="Pfam" id="PF00348">
    <property type="entry name" value="polyprenyl_synt"/>
    <property type="match status" value="1"/>
</dbReference>
<dbReference type="GO" id="GO:0042811">
    <property type="term" value="P:pheromone biosynthetic process"/>
    <property type="evidence" value="ECO:0007669"/>
    <property type="project" value="UniProtKB-ARBA"/>
</dbReference>
<dbReference type="GO" id="GO:0005737">
    <property type="term" value="C:cytoplasm"/>
    <property type="evidence" value="ECO:0007669"/>
    <property type="project" value="TreeGrafter"/>
</dbReference>
<comment type="similarity">
    <text evidence="2 9">Belongs to the FPP/GGPP synthase family.</text>
</comment>
<dbReference type="EMBL" id="GBHO01003313">
    <property type="protein sequence ID" value="JAG40291.1"/>
    <property type="molecule type" value="Transcribed_RNA"/>
</dbReference>
<keyword evidence="4" id="KW-0479">Metal-binding</keyword>
<dbReference type="PANTHER" id="PTHR11525:SF0">
    <property type="entry name" value="FARNESYL PYROPHOSPHATE SYNTHASE"/>
    <property type="match status" value="1"/>
</dbReference>
<accession>A0A0A9Z8Q6</accession>
<evidence type="ECO:0000256" key="3">
    <source>
        <dbReference type="ARBA" id="ARBA00022679"/>
    </source>
</evidence>
<evidence type="ECO:0000256" key="9">
    <source>
        <dbReference type="RuleBase" id="RU004466"/>
    </source>
</evidence>
<dbReference type="GO" id="GO:0004161">
    <property type="term" value="F:dimethylallyltranstransferase activity"/>
    <property type="evidence" value="ECO:0007669"/>
    <property type="project" value="TreeGrafter"/>
</dbReference>
<dbReference type="CDD" id="cd00685">
    <property type="entry name" value="Trans_IPPS_HT"/>
    <property type="match status" value="1"/>
</dbReference>
<dbReference type="InterPro" id="IPR039702">
    <property type="entry name" value="FPS1-like"/>
</dbReference>
<evidence type="ECO:0000256" key="6">
    <source>
        <dbReference type="ARBA" id="ARBA00023229"/>
    </source>
</evidence>
<sequence>PSPSTNSLAHSDTNFSCVREYSQVPLSRIIKMIKMLVGSRTLKFNCRRMLSQLAKTSNMSEDNVTLTCSQPRSLIKQGSRCLTTAPYVLTQDDRRDFMAVFPDVVREIVEHDKTTPELANLYTKVLQYNVASGKKLRGLTVVYSYRQLVKPEQLTAENIRLSQILGWCVEMMQAFFLVLDDVVDESTHRRGRPCWHQLPEVGLKAVCHSLLIEGALYKLLKKYLSGTEAYLPIVELFHSMTLLTTLGQVLDCNTSNQSEVCFDKINMERYNFITTHKTAYYTFYLPVATAMYLAGMFNPEQHRQAKSILVKIGRYFQVQDDYLDVFGEEVETGKVGTDIQDGKCSWLSVVALQRASAKQEEIFKEHFGKVGEDHIKAIKDLYIEMGLPGLYSIYEQETYNMINTHIQQLSAGLPHDLFFGLLDRIHKRSK</sequence>
<comment type="pathway">
    <text evidence="7">Pheromone biosynthesis.</text>
</comment>
<keyword evidence="3 9" id="KW-0808">Transferase</keyword>
<evidence type="ECO:0000256" key="7">
    <source>
        <dbReference type="ARBA" id="ARBA00033740"/>
    </source>
</evidence>
<gene>
    <name evidence="10" type="primary">FDPS</name>
    <name evidence="11" type="synonym">FDPS_3</name>
    <name evidence="10" type="ORF">CM83_52355</name>
    <name evidence="11" type="ORF">g.46249</name>
</gene>
<dbReference type="PROSITE" id="PS00444">
    <property type="entry name" value="POLYPRENYL_SYNTHASE_2"/>
    <property type="match status" value="1"/>
</dbReference>
<dbReference type="InterPro" id="IPR033749">
    <property type="entry name" value="Polyprenyl_synt_CS"/>
</dbReference>
<evidence type="ECO:0000256" key="1">
    <source>
        <dbReference type="ARBA" id="ARBA00001946"/>
    </source>
</evidence>
<dbReference type="PROSITE" id="PS00723">
    <property type="entry name" value="POLYPRENYL_SYNTHASE_1"/>
    <property type="match status" value="1"/>
</dbReference>
<organism evidence="10">
    <name type="scientific">Lygus hesperus</name>
    <name type="common">Western plant bug</name>
    <dbReference type="NCBI Taxonomy" id="30085"/>
    <lineage>
        <taxon>Eukaryota</taxon>
        <taxon>Metazoa</taxon>
        <taxon>Ecdysozoa</taxon>
        <taxon>Arthropoda</taxon>
        <taxon>Hexapoda</taxon>
        <taxon>Insecta</taxon>
        <taxon>Pterygota</taxon>
        <taxon>Neoptera</taxon>
        <taxon>Paraneoptera</taxon>
        <taxon>Hemiptera</taxon>
        <taxon>Heteroptera</taxon>
        <taxon>Panheteroptera</taxon>
        <taxon>Cimicomorpha</taxon>
        <taxon>Miridae</taxon>
        <taxon>Mirini</taxon>
        <taxon>Lygus</taxon>
    </lineage>
</organism>
<dbReference type="SFLD" id="SFLDS00005">
    <property type="entry name" value="Isoprenoid_Synthase_Type_I"/>
    <property type="match status" value="1"/>
</dbReference>
<dbReference type="InterPro" id="IPR008949">
    <property type="entry name" value="Isoprenoid_synthase_dom_sf"/>
</dbReference>
<dbReference type="GO" id="GO:0046872">
    <property type="term" value="F:metal ion binding"/>
    <property type="evidence" value="ECO:0007669"/>
    <property type="project" value="UniProtKB-KW"/>
</dbReference>
<evidence type="ECO:0000313" key="11">
    <source>
        <dbReference type="EMBL" id="JAQ18270.1"/>
    </source>
</evidence>
<dbReference type="InterPro" id="IPR000092">
    <property type="entry name" value="Polyprenyl_synt"/>
</dbReference>
<evidence type="ECO:0000256" key="4">
    <source>
        <dbReference type="ARBA" id="ARBA00022723"/>
    </source>
</evidence>
<dbReference type="PANTHER" id="PTHR11525">
    <property type="entry name" value="FARNESYL-PYROPHOSPHATE SYNTHETASE"/>
    <property type="match status" value="1"/>
</dbReference>
<dbReference type="SFLD" id="SFLDG01017">
    <property type="entry name" value="Polyprenyl_Transferase_Like"/>
    <property type="match status" value="1"/>
</dbReference>
<evidence type="ECO:0000313" key="10">
    <source>
        <dbReference type="EMBL" id="JAG40291.1"/>
    </source>
</evidence>
<dbReference type="Gene3D" id="1.10.600.10">
    <property type="entry name" value="Farnesyl Diphosphate Synthase"/>
    <property type="match status" value="1"/>
</dbReference>
<protein>
    <recommendedName>
        <fullName evidence="8">Farnesyl pyrophosphate synthase</fullName>
    </recommendedName>
</protein>
<evidence type="ECO:0000256" key="2">
    <source>
        <dbReference type="ARBA" id="ARBA00006706"/>
    </source>
</evidence>
<reference evidence="10" key="1">
    <citation type="journal article" date="2014" name="PLoS ONE">
        <title>Transcriptome-Based Identification of ABC Transporters in the Western Tarnished Plant Bug Lygus hesperus.</title>
        <authorList>
            <person name="Hull J.J."/>
            <person name="Chaney K."/>
            <person name="Geib S.M."/>
            <person name="Fabrick J.A."/>
            <person name="Brent C.S."/>
            <person name="Walsh D."/>
            <person name="Lavine L.C."/>
        </authorList>
    </citation>
    <scope>NUCLEOTIDE SEQUENCE</scope>
</reference>
<keyword evidence="6" id="KW-0414">Isoprene biosynthesis</keyword>
<proteinExistence type="inferred from homology"/>
<feature type="non-terminal residue" evidence="10">
    <location>
        <position position="1"/>
    </location>
</feature>
<reference evidence="10" key="2">
    <citation type="submission" date="2014-07" db="EMBL/GenBank/DDBJ databases">
        <authorList>
            <person name="Hull J."/>
        </authorList>
    </citation>
    <scope>NUCLEOTIDE SEQUENCE</scope>
</reference>
<dbReference type="SUPFAM" id="SSF48576">
    <property type="entry name" value="Terpenoid synthases"/>
    <property type="match status" value="1"/>
</dbReference>
<keyword evidence="5" id="KW-0460">Magnesium</keyword>
<evidence type="ECO:0000256" key="5">
    <source>
        <dbReference type="ARBA" id="ARBA00022842"/>
    </source>
</evidence>
<name>A0A0A9Z8Q6_LYGHE</name>
<dbReference type="AlphaFoldDB" id="A0A0A9Z8Q6"/>
<dbReference type="GO" id="GO:0045337">
    <property type="term" value="P:farnesyl diphosphate biosynthetic process"/>
    <property type="evidence" value="ECO:0007669"/>
    <property type="project" value="TreeGrafter"/>
</dbReference>
<evidence type="ECO:0000256" key="8">
    <source>
        <dbReference type="ARBA" id="ARBA00034546"/>
    </source>
</evidence>
<comment type="cofactor">
    <cofactor evidence="1">
        <name>Mg(2+)</name>
        <dbReference type="ChEBI" id="CHEBI:18420"/>
    </cofactor>
</comment>